<dbReference type="AlphaFoldDB" id="A0A699WPY0"/>
<organism evidence="2">
    <name type="scientific">Tanacetum cinerariifolium</name>
    <name type="common">Dalmatian daisy</name>
    <name type="synonym">Chrysanthemum cinerariifolium</name>
    <dbReference type="NCBI Taxonomy" id="118510"/>
    <lineage>
        <taxon>Eukaryota</taxon>
        <taxon>Viridiplantae</taxon>
        <taxon>Streptophyta</taxon>
        <taxon>Embryophyta</taxon>
        <taxon>Tracheophyta</taxon>
        <taxon>Spermatophyta</taxon>
        <taxon>Magnoliopsida</taxon>
        <taxon>eudicotyledons</taxon>
        <taxon>Gunneridae</taxon>
        <taxon>Pentapetalae</taxon>
        <taxon>asterids</taxon>
        <taxon>campanulids</taxon>
        <taxon>Asterales</taxon>
        <taxon>Asteraceae</taxon>
        <taxon>Asteroideae</taxon>
        <taxon>Anthemideae</taxon>
        <taxon>Anthemidinae</taxon>
        <taxon>Tanacetum</taxon>
    </lineage>
</organism>
<sequence length="123" mass="12845">PRDVGKEGDDVGGGQPGGHLLVGGGDAERADRGGVMPRHPPQLPGHLDGGGLAVGPGHGDGDRREWREEGCGELCELLARIVGGDRHRPLDRDARPGHHRDRAGAHRLGDIVLAIHPRAVEGA</sequence>
<protein>
    <submittedName>
        <fullName evidence="2">Uncharacterized protein</fullName>
    </submittedName>
</protein>
<dbReference type="EMBL" id="BKCJ011745349">
    <property type="protein sequence ID" value="GFD49655.1"/>
    <property type="molecule type" value="Genomic_DNA"/>
</dbReference>
<feature type="region of interest" description="Disordered" evidence="1">
    <location>
        <begin position="1"/>
        <end position="65"/>
    </location>
</feature>
<comment type="caution">
    <text evidence="2">The sequence shown here is derived from an EMBL/GenBank/DDBJ whole genome shotgun (WGS) entry which is preliminary data.</text>
</comment>
<accession>A0A699WPY0</accession>
<evidence type="ECO:0000256" key="1">
    <source>
        <dbReference type="SAM" id="MobiDB-lite"/>
    </source>
</evidence>
<feature type="compositionally biased region" description="Gly residues" evidence="1">
    <location>
        <begin position="11"/>
        <end position="25"/>
    </location>
</feature>
<feature type="compositionally biased region" description="Gly residues" evidence="1">
    <location>
        <begin position="47"/>
        <end position="58"/>
    </location>
</feature>
<proteinExistence type="predicted"/>
<gene>
    <name evidence="2" type="ORF">Tci_921624</name>
</gene>
<reference evidence="2" key="1">
    <citation type="journal article" date="2019" name="Sci. Rep.">
        <title>Draft genome of Tanacetum cinerariifolium, the natural source of mosquito coil.</title>
        <authorList>
            <person name="Yamashiro T."/>
            <person name="Shiraishi A."/>
            <person name="Satake H."/>
            <person name="Nakayama K."/>
        </authorList>
    </citation>
    <scope>NUCLEOTIDE SEQUENCE</scope>
</reference>
<evidence type="ECO:0000313" key="2">
    <source>
        <dbReference type="EMBL" id="GFD49655.1"/>
    </source>
</evidence>
<feature type="non-terminal residue" evidence="2">
    <location>
        <position position="1"/>
    </location>
</feature>
<feature type="non-terminal residue" evidence="2">
    <location>
        <position position="123"/>
    </location>
</feature>
<name>A0A699WPY0_TANCI</name>